<organism evidence="1">
    <name type="scientific">marine metagenome</name>
    <dbReference type="NCBI Taxonomy" id="408172"/>
    <lineage>
        <taxon>unclassified sequences</taxon>
        <taxon>metagenomes</taxon>
        <taxon>ecological metagenomes</taxon>
    </lineage>
</organism>
<sequence>MFEYSLTSDNIRFITDIISRYNCRYSILDDGTIHLML</sequence>
<proteinExistence type="predicted"/>
<reference evidence="1" key="1">
    <citation type="submission" date="2018-05" db="EMBL/GenBank/DDBJ databases">
        <authorList>
            <person name="Lanie J.A."/>
            <person name="Ng W.-L."/>
            <person name="Kazmierczak K.M."/>
            <person name="Andrzejewski T.M."/>
            <person name="Davidsen T.M."/>
            <person name="Wayne K.J."/>
            <person name="Tettelin H."/>
            <person name="Glass J.I."/>
            <person name="Rusch D."/>
            <person name="Podicherti R."/>
            <person name="Tsui H.-C.T."/>
            <person name="Winkler M.E."/>
        </authorList>
    </citation>
    <scope>NUCLEOTIDE SEQUENCE</scope>
</reference>
<dbReference type="EMBL" id="UINC01155145">
    <property type="protein sequence ID" value="SVD50833.1"/>
    <property type="molecule type" value="Genomic_DNA"/>
</dbReference>
<name>A0A382VWF0_9ZZZZ</name>
<accession>A0A382VWF0</accession>
<dbReference type="AlphaFoldDB" id="A0A382VWF0"/>
<evidence type="ECO:0000313" key="1">
    <source>
        <dbReference type="EMBL" id="SVD50833.1"/>
    </source>
</evidence>
<protein>
    <recommendedName>
        <fullName evidence="2">Homing endonuclease LAGLIDADG domain-containing protein</fullName>
    </recommendedName>
</protein>
<evidence type="ECO:0008006" key="2">
    <source>
        <dbReference type="Google" id="ProtNLM"/>
    </source>
</evidence>
<gene>
    <name evidence="1" type="ORF">METZ01_LOCUS403687</name>
</gene>